<dbReference type="Proteomes" id="UP001595476">
    <property type="component" value="Unassembled WGS sequence"/>
</dbReference>
<dbReference type="InterPro" id="IPR029058">
    <property type="entry name" value="AB_hydrolase_fold"/>
</dbReference>
<proteinExistence type="predicted"/>
<organism evidence="3 4">
    <name type="scientific">Litoribrevibacter euphylliae</name>
    <dbReference type="NCBI Taxonomy" id="1834034"/>
    <lineage>
        <taxon>Bacteria</taxon>
        <taxon>Pseudomonadati</taxon>
        <taxon>Pseudomonadota</taxon>
        <taxon>Gammaproteobacteria</taxon>
        <taxon>Oceanospirillales</taxon>
        <taxon>Oceanospirillaceae</taxon>
        <taxon>Litoribrevibacter</taxon>
    </lineage>
</organism>
<keyword evidence="1" id="KW-0732">Signal</keyword>
<comment type="caution">
    <text evidence="3">The sequence shown here is derived from an EMBL/GenBank/DDBJ whole genome shotgun (WGS) entry which is preliminary data.</text>
</comment>
<dbReference type="PANTHER" id="PTHR11614">
    <property type="entry name" value="PHOSPHOLIPASE-RELATED"/>
    <property type="match status" value="1"/>
</dbReference>
<reference evidence="4" key="1">
    <citation type="journal article" date="2019" name="Int. J. Syst. Evol. Microbiol.">
        <title>The Global Catalogue of Microorganisms (GCM) 10K type strain sequencing project: providing services to taxonomists for standard genome sequencing and annotation.</title>
        <authorList>
            <consortium name="The Broad Institute Genomics Platform"/>
            <consortium name="The Broad Institute Genome Sequencing Center for Infectious Disease"/>
            <person name="Wu L."/>
            <person name="Ma J."/>
        </authorList>
    </citation>
    <scope>NUCLEOTIDE SEQUENCE [LARGE SCALE GENOMIC DNA]</scope>
    <source>
        <strain evidence="4">KCTC 52438</strain>
    </source>
</reference>
<feature type="domain" description="Serine aminopeptidase S33" evidence="2">
    <location>
        <begin position="62"/>
        <end position="275"/>
    </location>
</feature>
<evidence type="ECO:0000256" key="1">
    <source>
        <dbReference type="SAM" id="SignalP"/>
    </source>
</evidence>
<evidence type="ECO:0000313" key="4">
    <source>
        <dbReference type="Proteomes" id="UP001595476"/>
    </source>
</evidence>
<keyword evidence="4" id="KW-1185">Reference proteome</keyword>
<name>A0ABV7HH09_9GAMM</name>
<evidence type="ECO:0000313" key="3">
    <source>
        <dbReference type="EMBL" id="MFC3151415.1"/>
    </source>
</evidence>
<accession>A0ABV7HH09</accession>
<dbReference type="PROSITE" id="PS51257">
    <property type="entry name" value="PROKAR_LIPOPROTEIN"/>
    <property type="match status" value="1"/>
</dbReference>
<sequence>MRIVMTFVGFLLLSCIAQAELVSQSDWEADRLYGFDDKTLYFPDDYDGAVTAHLVRKLAPESTKKAVLYVHGFVDYFFQEELAQQYNDQGYNFYALDLRKHGRSLMDHQHPNFMFDVSEFYEELDAAVSIIRNDEGNEKLLLNAHSTGGLITALYTVDRQNSSSFDQPFDAIVYNGPFFDINDAFLNINSYYLLPEVLKSIASINPFGATGMTIPVQYGESLHVSERGEWDYDLNLKPIYSFPIYWGWLKGVIDAQQRLQKGLDIQVPVLVMYSTQSSTPFFNFWRDEFQETDVILDVKDINRISDVLGKHVTEIRVEGGVHDLTLSKKVVRNRVYKDMLIWSNAYMN</sequence>
<dbReference type="InterPro" id="IPR051044">
    <property type="entry name" value="MAG_DAG_Lipase"/>
</dbReference>
<dbReference type="Pfam" id="PF12146">
    <property type="entry name" value="Hydrolase_4"/>
    <property type="match status" value="1"/>
</dbReference>
<gene>
    <name evidence="3" type="ORF">ACFOEK_10295</name>
</gene>
<dbReference type="GO" id="GO:0016787">
    <property type="term" value="F:hydrolase activity"/>
    <property type="evidence" value="ECO:0007669"/>
    <property type="project" value="UniProtKB-KW"/>
</dbReference>
<feature type="signal peptide" evidence="1">
    <location>
        <begin position="1"/>
        <end position="19"/>
    </location>
</feature>
<keyword evidence="3" id="KW-0378">Hydrolase</keyword>
<feature type="chain" id="PRO_5046673268" evidence="1">
    <location>
        <begin position="20"/>
        <end position="348"/>
    </location>
</feature>
<dbReference type="RefSeq" id="WP_386720128.1">
    <property type="nucleotide sequence ID" value="NZ_JBHRSZ010000004.1"/>
</dbReference>
<dbReference type="Gene3D" id="3.40.50.1820">
    <property type="entry name" value="alpha/beta hydrolase"/>
    <property type="match status" value="1"/>
</dbReference>
<evidence type="ECO:0000259" key="2">
    <source>
        <dbReference type="Pfam" id="PF12146"/>
    </source>
</evidence>
<dbReference type="EMBL" id="JBHRSZ010000004">
    <property type="protein sequence ID" value="MFC3151415.1"/>
    <property type="molecule type" value="Genomic_DNA"/>
</dbReference>
<dbReference type="InterPro" id="IPR022742">
    <property type="entry name" value="Hydrolase_4"/>
</dbReference>
<dbReference type="SUPFAM" id="SSF53474">
    <property type="entry name" value="alpha/beta-Hydrolases"/>
    <property type="match status" value="1"/>
</dbReference>
<protein>
    <submittedName>
        <fullName evidence="3">Alpha/beta hydrolase</fullName>
    </submittedName>
</protein>